<dbReference type="EMBL" id="CP045997">
    <property type="protein sequence ID" value="QHV97769.1"/>
    <property type="molecule type" value="Genomic_DNA"/>
</dbReference>
<evidence type="ECO:0000256" key="6">
    <source>
        <dbReference type="ARBA" id="ARBA00049244"/>
    </source>
</evidence>
<dbReference type="InterPro" id="IPR004805">
    <property type="entry name" value="DnaE2/DnaE/PolC"/>
</dbReference>
<dbReference type="CDD" id="cd07431">
    <property type="entry name" value="PHP_PolIIIA"/>
    <property type="match status" value="1"/>
</dbReference>
<dbReference type="NCBIfam" id="TIGR00594">
    <property type="entry name" value="polc"/>
    <property type="match status" value="1"/>
</dbReference>
<dbReference type="RefSeq" id="WP_162388180.1">
    <property type="nucleotide sequence ID" value="NZ_CP045997.1"/>
</dbReference>
<dbReference type="InterPro" id="IPR040982">
    <property type="entry name" value="DNA_pol3_finger"/>
</dbReference>
<dbReference type="Pfam" id="PF14579">
    <property type="entry name" value="HHH_6"/>
    <property type="match status" value="1"/>
</dbReference>
<dbReference type="CDD" id="cd04485">
    <property type="entry name" value="DnaE_OBF"/>
    <property type="match status" value="1"/>
</dbReference>
<reference evidence="8 9" key="1">
    <citation type="submission" date="2019-11" db="EMBL/GenBank/DDBJ databases">
        <title>Spirosoma endbachense sp. nov., isolated from a natural salt meadow.</title>
        <authorList>
            <person name="Rojas J."/>
            <person name="Ambika Manirajan B."/>
            <person name="Ratering S."/>
            <person name="Suarez C."/>
            <person name="Geissler-Plaum R."/>
            <person name="Schnell S."/>
        </authorList>
    </citation>
    <scope>NUCLEOTIDE SEQUENCE [LARGE SCALE GENOMIC DNA]</scope>
    <source>
        <strain evidence="8 9">I-24</strain>
    </source>
</reference>
<evidence type="ECO:0000313" key="8">
    <source>
        <dbReference type="EMBL" id="QHV97769.1"/>
    </source>
</evidence>
<sequence length="987" mass="112931">MYLNAHSYYSLRYGTLSPEALVQHAQRLGVTHLALTDINTISGVFDFVQHCLRLGIQPVVGIEIRSHQQLRYICLARNTEGFAEINRFVSQYLLTHQDFPAKAPSFQHAYVIYPLDQLDRLGGLAAHERIGVRPSEVSRLWRYRQTLRADQVVVLQPITYLDKTDYNLHKLLRAIDHNCLLAHLAERETIRTDEYWPTPDQLQTSFRDWPMVLANTQALLDSCSFAFDFDSSKNRQLYTPSRADDIALLRKLAEDGLRDRYGPEPGEALQRVESELAIIDQLNFTAYFLITWNIITYAHSRGYYHVGRGSGANSIVAYCLGITDVDPIELDLYFERFINPNRSSPPDFDLDFSWSDRDELTDYIFKTYGQEHVCLMATYVTFRDRAAYRELGKVFGLPKAELDSLINGPGHASPGTASQEPDLKGEYMRYILRYAPLLEDFPNYLGIHAGGILIAQQPLYQYTALEMPPKGFPLCQFDMYVAEAIGFAKWDVLSQRGLGHIKEAVEWVRVNRQVSVDIHRIQDFKRDETVRQQLLAHETMGCFYIESPAMRQLIWKLGCLDYRTLVAASSIIRPGVASSGMMAEYIRRHHNPTSYTPIHPRMQELLAETYGVMIYQEDVLKVAHHFGGLSLADADVLRRAMSGKQRGKTELARIEETFFANCQAKGYSEAVTREVWRQIQSFSGYSFSKAHSASFAVESYQSLYLKAHYPLEFMTAVINNFGGFYSTEFYVHEARRYGARIEAPDVHQSHYLTRLEGKTIWLGFIHIKGLEKAVVTAMLAQRSEQAFLSLDEFTRQVPIGLEQLILLIRVGVFRSLGVTKKELLWQAHALVNNYVHHQGVADLFDWPELYWALPTLWQDPLEDIYDEMELLGFSLSSPFRLLAEPVSGIQASELASHVGEWIRITGYLVTYKRITARNGKPMVFGYFVDEQGSYFDTTHFPHTLALFPLRGYGLYQLEGKVVLEFGFPSLEVKRLEKCAIQADPRLG</sequence>
<dbReference type="InterPro" id="IPR029460">
    <property type="entry name" value="DNAPol_HHH"/>
</dbReference>
<dbReference type="PANTHER" id="PTHR32294">
    <property type="entry name" value="DNA POLYMERASE III SUBUNIT ALPHA"/>
    <property type="match status" value="1"/>
</dbReference>
<dbReference type="Gene3D" id="3.20.20.140">
    <property type="entry name" value="Metal-dependent hydrolases"/>
    <property type="match status" value="2"/>
</dbReference>
<keyword evidence="4" id="KW-0235">DNA replication</keyword>
<dbReference type="Pfam" id="PF17657">
    <property type="entry name" value="DNA_pol3_finger"/>
    <property type="match status" value="1"/>
</dbReference>
<dbReference type="KEGG" id="senf:GJR95_23390"/>
<accession>A0A6P1W1A7</accession>
<keyword evidence="3 8" id="KW-0548">Nucleotidyltransferase</keyword>
<evidence type="ECO:0000313" key="9">
    <source>
        <dbReference type="Proteomes" id="UP000464577"/>
    </source>
</evidence>
<evidence type="ECO:0000256" key="2">
    <source>
        <dbReference type="ARBA" id="ARBA00022679"/>
    </source>
</evidence>
<keyword evidence="9" id="KW-1185">Reference proteome</keyword>
<dbReference type="InterPro" id="IPR003141">
    <property type="entry name" value="Pol/His_phosphatase_N"/>
</dbReference>
<dbReference type="Pfam" id="PF07733">
    <property type="entry name" value="DNA_pol3_alpha"/>
    <property type="match status" value="1"/>
</dbReference>
<dbReference type="EC" id="2.7.7.7" evidence="1"/>
<name>A0A6P1W1A7_9BACT</name>
<dbReference type="InterPro" id="IPR011708">
    <property type="entry name" value="DNA_pol3_alpha_NTPase_dom"/>
</dbReference>
<proteinExistence type="predicted"/>
<gene>
    <name evidence="8" type="primary">dnaE</name>
    <name evidence="8" type="ORF">GJR95_23390</name>
</gene>
<dbReference type="InterPro" id="IPR016195">
    <property type="entry name" value="Pol/histidinol_Pase-like"/>
</dbReference>
<evidence type="ECO:0000256" key="5">
    <source>
        <dbReference type="ARBA" id="ARBA00022932"/>
    </source>
</evidence>
<keyword evidence="2 8" id="KW-0808">Transferase</keyword>
<comment type="catalytic activity">
    <reaction evidence="6">
        <text>DNA(n) + a 2'-deoxyribonucleoside 5'-triphosphate = DNA(n+1) + diphosphate</text>
        <dbReference type="Rhea" id="RHEA:22508"/>
        <dbReference type="Rhea" id="RHEA-COMP:17339"/>
        <dbReference type="Rhea" id="RHEA-COMP:17340"/>
        <dbReference type="ChEBI" id="CHEBI:33019"/>
        <dbReference type="ChEBI" id="CHEBI:61560"/>
        <dbReference type="ChEBI" id="CHEBI:173112"/>
        <dbReference type="EC" id="2.7.7.7"/>
    </reaction>
</comment>
<evidence type="ECO:0000259" key="7">
    <source>
        <dbReference type="SMART" id="SM00481"/>
    </source>
</evidence>
<evidence type="ECO:0000256" key="4">
    <source>
        <dbReference type="ARBA" id="ARBA00022705"/>
    </source>
</evidence>
<dbReference type="InterPro" id="IPR004013">
    <property type="entry name" value="PHP_dom"/>
</dbReference>
<evidence type="ECO:0000256" key="1">
    <source>
        <dbReference type="ARBA" id="ARBA00012417"/>
    </source>
</evidence>
<feature type="domain" description="Polymerase/histidinol phosphatase N-terminal" evidence="7">
    <location>
        <begin position="1"/>
        <end position="68"/>
    </location>
</feature>
<dbReference type="Pfam" id="PF02811">
    <property type="entry name" value="PHP"/>
    <property type="match status" value="1"/>
</dbReference>
<organism evidence="8 9">
    <name type="scientific">Spirosoma endbachense</name>
    <dbReference type="NCBI Taxonomy" id="2666025"/>
    <lineage>
        <taxon>Bacteria</taxon>
        <taxon>Pseudomonadati</taxon>
        <taxon>Bacteroidota</taxon>
        <taxon>Cytophagia</taxon>
        <taxon>Cytophagales</taxon>
        <taxon>Cytophagaceae</taxon>
        <taxon>Spirosoma</taxon>
    </lineage>
</organism>
<dbReference type="Proteomes" id="UP000464577">
    <property type="component" value="Chromosome"/>
</dbReference>
<dbReference type="Gene3D" id="1.10.150.870">
    <property type="match status" value="1"/>
</dbReference>
<dbReference type="GO" id="GO:0008408">
    <property type="term" value="F:3'-5' exonuclease activity"/>
    <property type="evidence" value="ECO:0007669"/>
    <property type="project" value="InterPro"/>
</dbReference>
<dbReference type="SMART" id="SM00481">
    <property type="entry name" value="POLIIIAc"/>
    <property type="match status" value="1"/>
</dbReference>
<dbReference type="AlphaFoldDB" id="A0A6P1W1A7"/>
<dbReference type="GO" id="GO:0006260">
    <property type="term" value="P:DNA replication"/>
    <property type="evidence" value="ECO:0007669"/>
    <property type="project" value="UniProtKB-KW"/>
</dbReference>
<evidence type="ECO:0000256" key="3">
    <source>
        <dbReference type="ARBA" id="ARBA00022695"/>
    </source>
</evidence>
<protein>
    <recommendedName>
        <fullName evidence="1">DNA-directed DNA polymerase</fullName>
        <ecNumber evidence="1">2.7.7.7</ecNumber>
    </recommendedName>
</protein>
<keyword evidence="5" id="KW-0239">DNA-directed DNA polymerase</keyword>
<dbReference type="SUPFAM" id="SSF89550">
    <property type="entry name" value="PHP domain-like"/>
    <property type="match status" value="1"/>
</dbReference>
<dbReference type="GO" id="GO:0003887">
    <property type="term" value="F:DNA-directed DNA polymerase activity"/>
    <property type="evidence" value="ECO:0007669"/>
    <property type="project" value="UniProtKB-KW"/>
</dbReference>